<sequence length="64" mass="7315">MKSNVMPSIVQIEAEELKKLVTEVKETVATDVIANNNNTPVVFGAVDLWKIRRSVKTARLRWEF</sequence>
<gene>
    <name evidence="1" type="ORF">SAMN04488132_1113</name>
</gene>
<dbReference type="RefSeq" id="WP_078832395.1">
    <property type="nucleotide sequence ID" value="NZ_FUWH01000011.1"/>
</dbReference>
<accession>A0A1T4R8F1</accession>
<name>A0A1T4R8F1_9BACT</name>
<dbReference type="EMBL" id="FUWH01000011">
    <property type="protein sequence ID" value="SKA11948.1"/>
    <property type="molecule type" value="Genomic_DNA"/>
</dbReference>
<dbReference type="Proteomes" id="UP000190888">
    <property type="component" value="Unassembled WGS sequence"/>
</dbReference>
<proteinExistence type="predicted"/>
<protein>
    <submittedName>
        <fullName evidence="1">Uncharacterized protein</fullName>
    </submittedName>
</protein>
<dbReference type="AlphaFoldDB" id="A0A1T4R8F1"/>
<reference evidence="1 2" key="1">
    <citation type="submission" date="2017-02" db="EMBL/GenBank/DDBJ databases">
        <authorList>
            <person name="Peterson S.W."/>
        </authorList>
    </citation>
    <scope>NUCLEOTIDE SEQUENCE [LARGE SCALE GENOMIC DNA]</scope>
    <source>
        <strain evidence="1 2">DSM 22335</strain>
    </source>
</reference>
<evidence type="ECO:0000313" key="2">
    <source>
        <dbReference type="Proteomes" id="UP000190888"/>
    </source>
</evidence>
<organism evidence="1 2">
    <name type="scientific">Sediminibacterium ginsengisoli</name>
    <dbReference type="NCBI Taxonomy" id="413434"/>
    <lineage>
        <taxon>Bacteria</taxon>
        <taxon>Pseudomonadati</taxon>
        <taxon>Bacteroidota</taxon>
        <taxon>Chitinophagia</taxon>
        <taxon>Chitinophagales</taxon>
        <taxon>Chitinophagaceae</taxon>
        <taxon>Sediminibacterium</taxon>
    </lineage>
</organism>
<dbReference type="OrthoDB" id="680896at2"/>
<keyword evidence="2" id="KW-1185">Reference proteome</keyword>
<evidence type="ECO:0000313" key="1">
    <source>
        <dbReference type="EMBL" id="SKA11948.1"/>
    </source>
</evidence>